<dbReference type="InterPro" id="IPR011681">
    <property type="entry name" value="GcrA"/>
</dbReference>
<dbReference type="AlphaFoldDB" id="A0A7W5Z5T6"/>
<evidence type="ECO:0000256" key="1">
    <source>
        <dbReference type="SAM" id="MobiDB-lite"/>
    </source>
</evidence>
<dbReference type="Proteomes" id="UP000537592">
    <property type="component" value="Unassembled WGS sequence"/>
</dbReference>
<evidence type="ECO:0000313" key="2">
    <source>
        <dbReference type="EMBL" id="MBB3810728.1"/>
    </source>
</evidence>
<sequence>MMSDPGNTWTDERVELLRKLWGDGLSASQIATEIGGVSRNAVIGKVHRLGLSGRAKAPASATPRPAARKAPATAPVAAPSVRAPVAAQEEAEQHQDDTFSNAVLASASAPAIEPEDDIIADTAPSVAPRPLPPQAPAARESVVVPISERVTIMDLREYMCRWPVGDPTSPGFRFCGARAVTGLPYCAHHASIAYQPVIDRRRDRKRA</sequence>
<protein>
    <submittedName>
        <fullName evidence="2">GcrA cell cycle regulator</fullName>
    </submittedName>
</protein>
<evidence type="ECO:0000313" key="3">
    <source>
        <dbReference type="Proteomes" id="UP000537592"/>
    </source>
</evidence>
<comment type="caution">
    <text evidence="2">The sequence shown here is derived from an EMBL/GenBank/DDBJ whole genome shotgun (WGS) entry which is preliminary data.</text>
</comment>
<dbReference type="Gene3D" id="1.10.10.60">
    <property type="entry name" value="Homeodomain-like"/>
    <property type="match status" value="1"/>
</dbReference>
<gene>
    <name evidence="2" type="ORF">FHS81_002830</name>
</gene>
<accession>A0A7W5Z5T6</accession>
<feature type="region of interest" description="Disordered" evidence="1">
    <location>
        <begin position="53"/>
        <end position="98"/>
    </location>
</feature>
<dbReference type="EMBL" id="JACICC010000007">
    <property type="protein sequence ID" value="MBB3810728.1"/>
    <property type="molecule type" value="Genomic_DNA"/>
</dbReference>
<organism evidence="2 3">
    <name type="scientific">Pseudochelatococcus contaminans</name>
    <dbReference type="NCBI Taxonomy" id="1538103"/>
    <lineage>
        <taxon>Bacteria</taxon>
        <taxon>Pseudomonadati</taxon>
        <taxon>Pseudomonadota</taxon>
        <taxon>Alphaproteobacteria</taxon>
        <taxon>Hyphomicrobiales</taxon>
        <taxon>Chelatococcaceae</taxon>
        <taxon>Pseudochelatococcus</taxon>
    </lineage>
</organism>
<proteinExistence type="predicted"/>
<feature type="compositionally biased region" description="Low complexity" evidence="1">
    <location>
        <begin position="54"/>
        <end position="87"/>
    </location>
</feature>
<dbReference type="Pfam" id="PF07750">
    <property type="entry name" value="GcrA"/>
    <property type="match status" value="1"/>
</dbReference>
<keyword evidence="3" id="KW-1185">Reference proteome</keyword>
<reference evidence="2 3" key="1">
    <citation type="submission" date="2020-08" db="EMBL/GenBank/DDBJ databases">
        <title>Genomic Encyclopedia of Type Strains, Phase IV (KMG-IV): sequencing the most valuable type-strain genomes for metagenomic binning, comparative biology and taxonomic classification.</title>
        <authorList>
            <person name="Goeker M."/>
        </authorList>
    </citation>
    <scope>NUCLEOTIDE SEQUENCE [LARGE SCALE GENOMIC DNA]</scope>
    <source>
        <strain evidence="2 3">DSM 28760</strain>
    </source>
</reference>
<name>A0A7W5Z5T6_9HYPH</name>